<reference evidence="1" key="1">
    <citation type="submission" date="2021-05" db="EMBL/GenBank/DDBJ databases">
        <authorList>
            <person name="Scholz U."/>
            <person name="Mascher M."/>
            <person name="Fiebig A."/>
        </authorList>
    </citation>
    <scope>NUCLEOTIDE SEQUENCE [LARGE SCALE GENOMIC DNA]</scope>
</reference>
<protein>
    <submittedName>
        <fullName evidence="1">Uncharacterized protein</fullName>
    </submittedName>
</protein>
<reference evidence="1" key="2">
    <citation type="submission" date="2025-09" db="UniProtKB">
        <authorList>
            <consortium name="EnsemblPlants"/>
        </authorList>
    </citation>
    <scope>IDENTIFICATION</scope>
</reference>
<evidence type="ECO:0000313" key="1">
    <source>
        <dbReference type="EnsemblPlants" id="AVESA.00010b.r2.5DG0951660.1.CDS"/>
    </source>
</evidence>
<accession>A0ACD5YFD0</accession>
<dbReference type="EnsemblPlants" id="AVESA.00010b.r2.5DG0951660.1">
    <property type="protein sequence ID" value="AVESA.00010b.r2.5DG0951660.1.CDS"/>
    <property type="gene ID" value="AVESA.00010b.r2.5DG0951660"/>
</dbReference>
<sequence length="473" mass="52605">MDTTELGLAPPAAKHRQSAPTTITDITDDLLCEIFILLPSLPSLVRAAIACRTFLHAVRSSRAFRRRFQANHPPPLLGFFNGTRGNEIPTFTPLRSRSDPDLTAAVRGADFFLTRLPADSCNPSAGWQIASCHSGYLVLVNSTNTNIGAYNPFTQALDLFPEPPEQIVACTPEEDFLDSFLEFHIVLSEEDQGVFRMVSVQRRNMQGKVQACVAVFSSATREWKILPWVKIPIPLQPEDNGEEMLKFHAGMQANGFIYWKHMSQPYVLILNTATLKFSRVDLPLVLGEVESELFSLSHTKDGKLCMVAADVFNADTGTLVVWFWRADDDGIEKWMFEEAFPLDTFIDVTKGNATVQVEAVIDGYVYLSAKYDEQPGSLLSLCLETGKVNKLFYDAYSSAAHLYIMAWPRSLIRSKEDLENKVTVDRVADDGPVGTEKPPSVLVAALKSYKEALINADEAKAAEIEAFFTSYRG</sequence>
<organism evidence="1 2">
    <name type="scientific">Avena sativa</name>
    <name type="common">Oat</name>
    <dbReference type="NCBI Taxonomy" id="4498"/>
    <lineage>
        <taxon>Eukaryota</taxon>
        <taxon>Viridiplantae</taxon>
        <taxon>Streptophyta</taxon>
        <taxon>Embryophyta</taxon>
        <taxon>Tracheophyta</taxon>
        <taxon>Spermatophyta</taxon>
        <taxon>Magnoliopsida</taxon>
        <taxon>Liliopsida</taxon>
        <taxon>Poales</taxon>
        <taxon>Poaceae</taxon>
        <taxon>BOP clade</taxon>
        <taxon>Pooideae</taxon>
        <taxon>Poodae</taxon>
        <taxon>Poeae</taxon>
        <taxon>Poeae Chloroplast Group 1 (Aveneae type)</taxon>
        <taxon>Aveninae</taxon>
        <taxon>Avena</taxon>
    </lineage>
</organism>
<keyword evidence="2" id="KW-1185">Reference proteome</keyword>
<name>A0ACD5YFD0_AVESA</name>
<evidence type="ECO:0000313" key="2">
    <source>
        <dbReference type="Proteomes" id="UP001732700"/>
    </source>
</evidence>
<dbReference type="Proteomes" id="UP001732700">
    <property type="component" value="Chromosome 5D"/>
</dbReference>
<proteinExistence type="predicted"/>